<protein>
    <submittedName>
        <fullName evidence="1">Uncharacterized protein</fullName>
    </submittedName>
</protein>
<comment type="caution">
    <text evidence="1">The sequence shown here is derived from an EMBL/GenBank/DDBJ whole genome shotgun (WGS) entry which is preliminary data.</text>
</comment>
<evidence type="ECO:0000313" key="1">
    <source>
        <dbReference type="EMBL" id="MBK9296078.1"/>
    </source>
</evidence>
<name>A0A936NAV1_9ACTN</name>
<organism evidence="1 2">
    <name type="scientific">Candidatus Neomicrothrix subdominans</name>
    <dbReference type="NCBI Taxonomy" id="2954438"/>
    <lineage>
        <taxon>Bacteria</taxon>
        <taxon>Bacillati</taxon>
        <taxon>Actinomycetota</taxon>
        <taxon>Acidimicrobiia</taxon>
        <taxon>Acidimicrobiales</taxon>
        <taxon>Microthrixaceae</taxon>
        <taxon>Candidatus Neomicrothrix</taxon>
    </lineage>
</organism>
<reference evidence="1 2" key="1">
    <citation type="submission" date="2020-10" db="EMBL/GenBank/DDBJ databases">
        <title>Connecting structure to function with the recovery of over 1000 high-quality activated sludge metagenome-assembled genomes encoding full-length rRNA genes using long-read sequencing.</title>
        <authorList>
            <person name="Singleton C.M."/>
            <person name="Petriglieri F."/>
            <person name="Kristensen J.M."/>
            <person name="Kirkegaard R.H."/>
            <person name="Michaelsen T.Y."/>
            <person name="Andersen M.H."/>
            <person name="Karst S.M."/>
            <person name="Dueholm M.S."/>
            <person name="Nielsen P.H."/>
            <person name="Albertsen M."/>
        </authorList>
    </citation>
    <scope>NUCLEOTIDE SEQUENCE [LARGE SCALE GENOMIC DNA]</scope>
    <source>
        <strain evidence="1">Lyne_18-Q3-R50-59_MAXAC.006</strain>
    </source>
</reference>
<dbReference type="Proteomes" id="UP000727993">
    <property type="component" value="Unassembled WGS sequence"/>
</dbReference>
<dbReference type="AlphaFoldDB" id="A0A936NAV1"/>
<accession>A0A936NAV1</accession>
<gene>
    <name evidence="1" type="ORF">IPN02_04225</name>
</gene>
<sequence>MGLFDTATGYQHKAELRESKDEILVGELIRGLSALGWNPYRLIADSDRQAVGFKVPADPVISAYSLTVDRKSGSGMITQKLGSRTVLGFVAEIHNKVVDPDDLATMWRTDMANLFKLPVAGEVRINHQLNRVVARTHHLVDIDSYVDGTNVNLGALVEWTQTQFLALREQLLPLKKG</sequence>
<dbReference type="EMBL" id="JADJZA010000001">
    <property type="protein sequence ID" value="MBK9296078.1"/>
    <property type="molecule type" value="Genomic_DNA"/>
</dbReference>
<evidence type="ECO:0000313" key="2">
    <source>
        <dbReference type="Proteomes" id="UP000727993"/>
    </source>
</evidence>
<proteinExistence type="predicted"/>